<dbReference type="GO" id="GO:0003677">
    <property type="term" value="F:DNA binding"/>
    <property type="evidence" value="ECO:0007669"/>
    <property type="project" value="UniProtKB-KW"/>
</dbReference>
<reference evidence="3 4" key="1">
    <citation type="journal article" date="2013" name="Int. J. Syst. Evol. Microbiol.">
        <title>Hoeflea suaedae sp. nov., an endophytic bacterium isolated from the root of the halophyte Suaeda maritima.</title>
        <authorList>
            <person name="Chung E.J."/>
            <person name="Park J.A."/>
            <person name="Pramanik P."/>
            <person name="Bibi F."/>
            <person name="Jeon C.O."/>
            <person name="Chung Y.R."/>
        </authorList>
    </citation>
    <scope>NUCLEOTIDE SEQUENCE [LARGE SCALE GENOMIC DNA]</scope>
    <source>
        <strain evidence="3 4">YC6898</strain>
    </source>
</reference>
<dbReference type="GO" id="GO:0016887">
    <property type="term" value="F:ATP hydrolysis activity"/>
    <property type="evidence" value="ECO:0007669"/>
    <property type="project" value="InterPro"/>
</dbReference>
<organism evidence="3 4">
    <name type="scientific">Pseudohoeflea suaedae</name>
    <dbReference type="NCBI Taxonomy" id="877384"/>
    <lineage>
        <taxon>Bacteria</taxon>
        <taxon>Pseudomonadati</taxon>
        <taxon>Pseudomonadota</taxon>
        <taxon>Alphaproteobacteria</taxon>
        <taxon>Hyphomicrobiales</taxon>
        <taxon>Rhizobiaceae</taxon>
        <taxon>Pseudohoeflea</taxon>
    </lineage>
</organism>
<dbReference type="AlphaFoldDB" id="A0A4R5PKM6"/>
<dbReference type="OrthoDB" id="7069379at2"/>
<dbReference type="CDD" id="cd00267">
    <property type="entry name" value="ABC_ATPase"/>
    <property type="match status" value="1"/>
</dbReference>
<proteinExistence type="predicted"/>
<sequence>MKIEALRLFNVKRFAGRGVAIEGIDDGVNVLCAPNEFGKSTSFEALHALFFQAHTGTPQAVQALRPYAGGSPQVEVDISNGDGRYRLSKQFYAGRSARVTDIGSGRLIAQADEAEAFIAELVRGGHSGPAGLLWVRQGLTGIEKRSKSEEDSEKQIRASLLESVQGEIEAVTGGRRMTEIMANIEETLGGLVTATGRPKTGERYAAALETRSRLEAEEQRLGAEVVSLRQALDQRAAANRRLSELDNAKEREERRRAIETAQAKFEAARSQAESLRTAKAELRLVSEQRETADNALTSFRTALDRAATLTRSRDEASRAHEEAMARRNSAAAAVATARAESDAAETAQQEARTLLERLDRAMRARETAERLTELQDKLATAEDLRRQTEEADAALKLLALPEDAIPRLEKIDLEIVQLRALAQAARPSVEVAYEPQAPGVALDGHPLEDGVPRTYRGMAKLHILGVGTIALNSGATDAGDDRLERLVEHRRSLLDKLGVEDLTAARRRQQDHSRKQGELRELNARFSMIAPEGLQALRQDIAARQQAVSADDPEPEQDPAQLRAAFDDAEQRRQNARSALREAEPAQTLAADAVISAQASLAGIRAELAQAEAIIGPEALRAEHERQLHEKRAQLDAALLAHRQTVERLEGEATDLQAAEATLARLRSVADSASAETARLREQIAALSAEIRSRSDEAVEEKWRETTEALEAAAQRVAAYEREIAILQRLRGALEAARTNARETYLRPVITELRPLLGLLFDDVAITFDDKTLLPQTILRDGQEEDVDRLSGGMREQLSILTRLAFARLLARDGHPAPVILDDALVYSDDDRIERMFDALHRQARDQQIIVFSCRQRAFQQLGGNVLHMTDWAPQS</sequence>
<evidence type="ECO:0000313" key="3">
    <source>
        <dbReference type="EMBL" id="TDH36281.1"/>
    </source>
</evidence>
<dbReference type="InterPro" id="IPR038729">
    <property type="entry name" value="Rad50/SbcC_AAA"/>
</dbReference>
<keyword evidence="4" id="KW-1185">Reference proteome</keyword>
<dbReference type="GO" id="GO:0006302">
    <property type="term" value="P:double-strand break repair"/>
    <property type="evidence" value="ECO:0007669"/>
    <property type="project" value="InterPro"/>
</dbReference>
<dbReference type="RefSeq" id="WP_133284978.1">
    <property type="nucleotide sequence ID" value="NZ_SMSI01000002.1"/>
</dbReference>
<dbReference type="Gene3D" id="3.40.50.300">
    <property type="entry name" value="P-loop containing nucleotide triphosphate hydrolases"/>
    <property type="match status" value="2"/>
</dbReference>
<dbReference type="Proteomes" id="UP000295131">
    <property type="component" value="Unassembled WGS sequence"/>
</dbReference>
<evidence type="ECO:0000256" key="1">
    <source>
        <dbReference type="SAM" id="Coils"/>
    </source>
</evidence>
<dbReference type="PANTHER" id="PTHR41259">
    <property type="entry name" value="DOUBLE-STRAND BREAK REPAIR RAD50 ATPASE, PUTATIVE-RELATED"/>
    <property type="match status" value="1"/>
</dbReference>
<protein>
    <submittedName>
        <fullName evidence="3">DNA-binding protein</fullName>
    </submittedName>
</protein>
<dbReference type="SUPFAM" id="SSF52540">
    <property type="entry name" value="P-loop containing nucleoside triphosphate hydrolases"/>
    <property type="match status" value="1"/>
</dbReference>
<dbReference type="PANTHER" id="PTHR41259:SF1">
    <property type="entry name" value="DOUBLE-STRAND BREAK REPAIR RAD50 ATPASE, PUTATIVE-RELATED"/>
    <property type="match status" value="1"/>
</dbReference>
<keyword evidence="1" id="KW-0175">Coiled coil</keyword>
<gene>
    <name evidence="3" type="ORF">E2A64_13455</name>
</gene>
<dbReference type="InterPro" id="IPR027417">
    <property type="entry name" value="P-loop_NTPase"/>
</dbReference>
<evidence type="ECO:0000313" key="4">
    <source>
        <dbReference type="Proteomes" id="UP000295131"/>
    </source>
</evidence>
<feature type="coiled-coil region" evidence="1">
    <location>
        <begin position="621"/>
        <end position="737"/>
    </location>
</feature>
<dbReference type="Pfam" id="PF13476">
    <property type="entry name" value="AAA_23"/>
    <property type="match status" value="1"/>
</dbReference>
<evidence type="ECO:0000259" key="2">
    <source>
        <dbReference type="Pfam" id="PF13476"/>
    </source>
</evidence>
<dbReference type="EMBL" id="SMSI01000002">
    <property type="protein sequence ID" value="TDH36281.1"/>
    <property type="molecule type" value="Genomic_DNA"/>
</dbReference>
<name>A0A4R5PKM6_9HYPH</name>
<keyword evidence="3" id="KW-0238">DNA-binding</keyword>
<feature type="coiled-coil region" evidence="1">
    <location>
        <begin position="211"/>
        <end position="295"/>
    </location>
</feature>
<feature type="domain" description="Rad50/SbcC-type AAA" evidence="2">
    <location>
        <begin position="6"/>
        <end position="267"/>
    </location>
</feature>
<comment type="caution">
    <text evidence="3">The sequence shown here is derived from an EMBL/GenBank/DDBJ whole genome shotgun (WGS) entry which is preliminary data.</text>
</comment>
<accession>A0A4R5PKM6</accession>
<feature type="coiled-coil region" evidence="1">
    <location>
        <begin position="344"/>
        <end position="394"/>
    </location>
</feature>